<dbReference type="AlphaFoldDB" id="A0A835SPU8"/>
<evidence type="ECO:0000256" key="1">
    <source>
        <dbReference type="SAM" id="Coils"/>
    </source>
</evidence>
<keyword evidence="4" id="KW-1185">Reference proteome</keyword>
<comment type="caution">
    <text evidence="3">The sequence shown here is derived from an EMBL/GenBank/DDBJ whole genome shotgun (WGS) entry which is preliminary data.</text>
</comment>
<sequence>MLPPRTKTATDAAEAEAEAEADADAAADAAAAAAAATAYASARSSLDAGVLGAAIPESAAARLAALAAQLAAAEAENNRVTAILAAQRQEAAMRAQIAATLAATETVRRQQLRELEDRQNGAAAAEEAAAAAGDAPPQPAASAPAGPTAASRVRLLGGSRAAAGAQPIQVQQQVPPAQPQLFMVDQIGSAIHMTMPRNHAIKPLAAYLDRIFLAVGQPVLTFHEGSELDGVMKLQGGAWVEDPQLPRAVTAADVGAEEEPFIDVPARRK</sequence>
<gene>
    <name evidence="3" type="ORF">HXX76_014330</name>
</gene>
<evidence type="ECO:0000313" key="3">
    <source>
        <dbReference type="EMBL" id="KAG2424605.1"/>
    </source>
</evidence>
<reference evidence="3" key="1">
    <citation type="journal article" date="2020" name="bioRxiv">
        <title>Comparative genomics of Chlamydomonas.</title>
        <authorList>
            <person name="Craig R.J."/>
            <person name="Hasan A.R."/>
            <person name="Ness R.W."/>
            <person name="Keightley P.D."/>
        </authorList>
    </citation>
    <scope>NUCLEOTIDE SEQUENCE</scope>
    <source>
        <strain evidence="3">SAG 7.73</strain>
    </source>
</reference>
<name>A0A835SPU8_CHLIN</name>
<accession>A0A835SPU8</accession>
<protein>
    <submittedName>
        <fullName evidence="3">Uncharacterized protein</fullName>
    </submittedName>
</protein>
<organism evidence="3 4">
    <name type="scientific">Chlamydomonas incerta</name>
    <dbReference type="NCBI Taxonomy" id="51695"/>
    <lineage>
        <taxon>Eukaryota</taxon>
        <taxon>Viridiplantae</taxon>
        <taxon>Chlorophyta</taxon>
        <taxon>core chlorophytes</taxon>
        <taxon>Chlorophyceae</taxon>
        <taxon>CS clade</taxon>
        <taxon>Chlamydomonadales</taxon>
        <taxon>Chlamydomonadaceae</taxon>
        <taxon>Chlamydomonas</taxon>
    </lineage>
</organism>
<evidence type="ECO:0000256" key="2">
    <source>
        <dbReference type="SAM" id="MobiDB-lite"/>
    </source>
</evidence>
<dbReference type="Proteomes" id="UP000650467">
    <property type="component" value="Unassembled WGS sequence"/>
</dbReference>
<feature type="region of interest" description="Disordered" evidence="2">
    <location>
        <begin position="116"/>
        <end position="149"/>
    </location>
</feature>
<feature type="region of interest" description="Disordered" evidence="2">
    <location>
        <begin position="1"/>
        <end position="21"/>
    </location>
</feature>
<keyword evidence="1" id="KW-0175">Coiled coil</keyword>
<feature type="compositionally biased region" description="Low complexity" evidence="2">
    <location>
        <begin position="121"/>
        <end position="149"/>
    </location>
</feature>
<dbReference type="EMBL" id="JAEHOC010000063">
    <property type="protein sequence ID" value="KAG2424605.1"/>
    <property type="molecule type" value="Genomic_DNA"/>
</dbReference>
<evidence type="ECO:0000313" key="4">
    <source>
        <dbReference type="Proteomes" id="UP000650467"/>
    </source>
</evidence>
<feature type="coiled-coil region" evidence="1">
    <location>
        <begin position="63"/>
        <end position="90"/>
    </location>
</feature>
<proteinExistence type="predicted"/>